<accession>A0AAV7TN43</accession>
<feature type="compositionally biased region" description="Polar residues" evidence="1">
    <location>
        <begin position="525"/>
        <end position="563"/>
    </location>
</feature>
<feature type="region of interest" description="Disordered" evidence="1">
    <location>
        <begin position="1557"/>
        <end position="1945"/>
    </location>
</feature>
<evidence type="ECO:0000256" key="1">
    <source>
        <dbReference type="SAM" id="MobiDB-lite"/>
    </source>
</evidence>
<feature type="region of interest" description="Disordered" evidence="1">
    <location>
        <begin position="525"/>
        <end position="579"/>
    </location>
</feature>
<feature type="region of interest" description="Disordered" evidence="1">
    <location>
        <begin position="1000"/>
        <end position="1030"/>
    </location>
</feature>
<evidence type="ECO:0000259" key="2">
    <source>
        <dbReference type="Pfam" id="PF13926"/>
    </source>
</evidence>
<protein>
    <recommendedName>
        <fullName evidence="2">DUF4211 domain-containing protein</fullName>
    </recommendedName>
</protein>
<feature type="compositionally biased region" description="Polar residues" evidence="1">
    <location>
        <begin position="1561"/>
        <end position="1577"/>
    </location>
</feature>
<feature type="compositionally biased region" description="Basic residues" evidence="1">
    <location>
        <begin position="1816"/>
        <end position="1836"/>
    </location>
</feature>
<evidence type="ECO:0000313" key="4">
    <source>
        <dbReference type="Proteomes" id="UP001066276"/>
    </source>
</evidence>
<feature type="compositionally biased region" description="Polar residues" evidence="1">
    <location>
        <begin position="1170"/>
        <end position="1204"/>
    </location>
</feature>
<feature type="compositionally biased region" description="Basic and acidic residues" evidence="1">
    <location>
        <begin position="1385"/>
        <end position="1396"/>
    </location>
</feature>
<feature type="compositionally biased region" description="Polar residues" evidence="1">
    <location>
        <begin position="1628"/>
        <end position="1649"/>
    </location>
</feature>
<name>A0AAV7TN43_PLEWA</name>
<gene>
    <name evidence="3" type="ORF">NDU88_002882</name>
</gene>
<feature type="compositionally biased region" description="Low complexity" evidence="1">
    <location>
        <begin position="564"/>
        <end position="579"/>
    </location>
</feature>
<dbReference type="InterPro" id="IPR025451">
    <property type="entry name" value="DUF4211"/>
</dbReference>
<feature type="region of interest" description="Disordered" evidence="1">
    <location>
        <begin position="735"/>
        <end position="759"/>
    </location>
</feature>
<feature type="compositionally biased region" description="Low complexity" evidence="1">
    <location>
        <begin position="619"/>
        <end position="648"/>
    </location>
</feature>
<feature type="compositionally biased region" description="Pro residues" evidence="1">
    <location>
        <begin position="1897"/>
        <end position="1913"/>
    </location>
</feature>
<dbReference type="PRINTS" id="PR01217">
    <property type="entry name" value="PRICHEXTENSN"/>
</dbReference>
<feature type="compositionally biased region" description="Polar residues" evidence="1">
    <location>
        <begin position="1106"/>
        <end position="1116"/>
    </location>
</feature>
<dbReference type="InterPro" id="IPR052466">
    <property type="entry name" value="DNA_MethProtect_Complex"/>
</dbReference>
<proteinExistence type="predicted"/>
<feature type="region of interest" description="Disordered" evidence="1">
    <location>
        <begin position="1165"/>
        <end position="1204"/>
    </location>
</feature>
<feature type="compositionally biased region" description="Polar residues" evidence="1">
    <location>
        <begin position="649"/>
        <end position="674"/>
    </location>
</feature>
<feature type="compositionally biased region" description="Low complexity" evidence="1">
    <location>
        <begin position="1887"/>
        <end position="1896"/>
    </location>
</feature>
<dbReference type="Proteomes" id="UP001066276">
    <property type="component" value="Chromosome 3_2"/>
</dbReference>
<feature type="compositionally biased region" description="Basic and acidic residues" evidence="1">
    <location>
        <begin position="1013"/>
        <end position="1025"/>
    </location>
</feature>
<feature type="compositionally biased region" description="Basic and acidic residues" evidence="1">
    <location>
        <begin position="1593"/>
        <end position="1609"/>
    </location>
</feature>
<evidence type="ECO:0000313" key="3">
    <source>
        <dbReference type="EMBL" id="KAJ1177629.1"/>
    </source>
</evidence>
<feature type="compositionally biased region" description="Basic and acidic residues" evidence="1">
    <location>
        <begin position="1340"/>
        <end position="1352"/>
    </location>
</feature>
<dbReference type="Pfam" id="PF13926">
    <property type="entry name" value="DUF4211"/>
    <property type="match status" value="1"/>
</dbReference>
<feature type="region of interest" description="Disordered" evidence="1">
    <location>
        <begin position="619"/>
        <end position="674"/>
    </location>
</feature>
<feature type="compositionally biased region" description="Low complexity" evidence="1">
    <location>
        <begin position="1866"/>
        <end position="1879"/>
    </location>
</feature>
<feature type="region of interest" description="Disordered" evidence="1">
    <location>
        <begin position="1340"/>
        <end position="1405"/>
    </location>
</feature>
<dbReference type="PANTHER" id="PTHR14709">
    <property type="entry name" value="GLUTAMINE AND SERINE-RICH PROTEIN 1-RELATED"/>
    <property type="match status" value="1"/>
</dbReference>
<reference evidence="3" key="1">
    <citation type="journal article" date="2022" name="bioRxiv">
        <title>Sequencing and chromosome-scale assembly of the giantPleurodeles waltlgenome.</title>
        <authorList>
            <person name="Brown T."/>
            <person name="Elewa A."/>
            <person name="Iarovenko S."/>
            <person name="Subramanian E."/>
            <person name="Araus A.J."/>
            <person name="Petzold A."/>
            <person name="Susuki M."/>
            <person name="Suzuki K.-i.T."/>
            <person name="Hayashi T."/>
            <person name="Toyoda A."/>
            <person name="Oliveira C."/>
            <person name="Osipova E."/>
            <person name="Leigh N.D."/>
            <person name="Simon A."/>
            <person name="Yun M.H."/>
        </authorList>
    </citation>
    <scope>NUCLEOTIDE SEQUENCE</scope>
    <source>
        <strain evidence="3">20211129_DDA</strain>
        <tissue evidence="3">Liver</tissue>
    </source>
</reference>
<feature type="region of interest" description="Disordered" evidence="1">
    <location>
        <begin position="409"/>
        <end position="433"/>
    </location>
</feature>
<feature type="compositionally biased region" description="Low complexity" evidence="1">
    <location>
        <begin position="1732"/>
        <end position="1785"/>
    </location>
</feature>
<sequence length="2142" mass="233400">MPVTDRSLNTWMAAAISKWRKLPKFTGTLVFPPHGPHARNVTAPAHRARMMERNYPSSSFSDPLAPSAQTAAWAYERAGLKPSLSYGSGPSEADLLHRQAYTAAQLPAYSATHHPTGLAGIFDTSLHGAGINTTETSVMNFLSAIESRTAASSGATLLPQFRAASWQTAMHSTADLFVTGALPTSGTFPPTSALSAYQHPSTFSTRNFAATPTLTLQDGTFTAASNGLLAHDPLLQLKTSQCTIPTALTFDRLGSSVLTSSLPPQSSTYRSAQESAPHLLQPQFSLLPSALAGAQQASQAYSPAVFAGSTASIERALQRECSVIKHHQRPSSTQSVQAQLAGSHHSLQTYLSSASGIHFQDTSRQSTLSCSPLADITQVSNGGLQQKTSRVTVELAQSYTSAIPSSGYPLSSAKGKNCSTKPPPISTKSSKPQSVVLPLQTQSYAKSAQSQGSVISTQAQIYSTAQLPNLLSVSQSQTFISTQSPNIPTISASQTFSSIKSEKLPSLYKNMNSFSAQTQAITSDSQTVNYSTDQQHSLPSVSNENYSDQARNLSSATPSQSYTSNQSQGLSPLSQSPINYSSQSHAALSVSSSVSYSSGQNLSSSPSLQFSSSSVVQNLSTSSPSQNYVSMPSSQSSRSQDSQSPQSQTFLPSSQSPFTSPTRPQTLHNSKLNSDVKTYANEGKLHSSMYSSAKQEAEFPMQDLQALQQHNTMESSARRLTEHEIGNPELAYRVSKADERYHSPSVIRSSSRLDDQGIGLSLQGSKRDERVVSSVAPVNQHIGHIDSVVNLDLKHTANILQTSHERAHAKELSQQSQVISKVLETKIEENVGSIPSTPQTQPPALRQAQQLPLQNAQALLESACDLEMLQQSIFGQTKASTQVPLIHSTQQITHPFLQMEAHDIHNNIGQPQHQTQNSDDMKMDVTGPEKSIQHHKTSIKDTFSHQNPQDSKNQFVSLSSMCFPESMLLTDERNILSNVDDILAATAAACGVTTQEFAKASSNNENMSEENGNDSKSHYQPDGRHLSPSFNTSQVTVEKHENINAESMNAGQMLLNLSQMTTVQSKNVTFAKKDVELSDQNLCSGIGSPNPRPGNEEHVLISASVNQQQNTNSSTEENSDGQDCEFNNIKDQNYSCGSNLREETSVSDNDFNRCIDDGNVAKNETMVLSPKTTDPPSCSNSGNFSDDNNKATAHSNPQISQETSHFSNKLVREDENANQKLMTNDSPVKRQISKGIDISLPCSPADIADSYFDSFQHQERIRQKIKEVEEQQPEVKSGFIGSFLDFLKGEPKLSPPAKVPSRTKRPAAPILRAPFLQHVPFKNLPLMTPVSPLDIEHSETQKVAEDGSKKNLETLPSFSSSDEDSGGGRDLQNSISTALSALDDTSEKKNKPDSEKVNAAASVAPNVKQEPPCTFAPAIKVEEKPKAIETPTLPFFDANLIKLQGTVAFEGFTEDEQSDSGGEGTFRERDEFVVKLEDMDVLKVALSTGQEPPAIWKVQKALLQKFVPEVRGGQRHYSATNSYLGYFGDAKSKYKRVYAKFIENANKKEYVRICSRKPRSKLTQSARTGQTKLTPTKTLDPHGLKSKAKQPKSKAEPPPKKRKTWKEECTSFQPDTPLEAQMEKHGNGQDSASSHKSNTCCGTVRSTASEMDVDSLPTTKEIPPSPKEVPSSPKQLLHSEKQPLPSTMQPLPSTMQPLPSTMQPLPSTMQPLPSTMQPLPSTKQPSPPAKQPSPSTKQPSPSTKQPSPSTKQPSPSTKQPSPSTKQPSPSTKQPSPSTKQPSLSTKRPPQALKEVQPALEQLASVSAQKEALPPTKRTRPPAKRTRPPPKRARPAKKQAPPLAEEQPLPVVSQPSLVEEHPLSAEVQPLLAEEQPLPVQQQPPPAEAQPWPAEVQPPVSPKQPPVSPKQPPSSPKLTPSTPKLTPSTPKQTPLTPETPPNVSARALRTRAMKETFRSYMELLVSMALDADTMQALEASSDELLLPHMRKIDGMLDDSQRKVLEKLNLQQSHKSALEMYPELTVISRENKSRKGATSSVTKIKVNGKAYNKKTLQNLKSPSKSSKEFTVQPERTPLISLYHSLHHYKYHMFLLCKDEISTVMKASKDVGQEQIVHECMKNLTWVETLFERFGELLSDVQERCS</sequence>
<feature type="region of interest" description="Disordered" evidence="1">
    <location>
        <begin position="1106"/>
        <end position="1126"/>
    </location>
</feature>
<comment type="caution">
    <text evidence="3">The sequence shown here is derived from an EMBL/GenBank/DDBJ whole genome shotgun (WGS) entry which is preliminary data.</text>
</comment>
<feature type="compositionally biased region" description="Polar residues" evidence="1">
    <location>
        <begin position="1684"/>
        <end position="1719"/>
    </location>
</feature>
<feature type="region of interest" description="Disordered" evidence="1">
    <location>
        <begin position="928"/>
        <end position="951"/>
    </location>
</feature>
<organism evidence="3 4">
    <name type="scientific">Pleurodeles waltl</name>
    <name type="common">Iberian ribbed newt</name>
    <dbReference type="NCBI Taxonomy" id="8319"/>
    <lineage>
        <taxon>Eukaryota</taxon>
        <taxon>Metazoa</taxon>
        <taxon>Chordata</taxon>
        <taxon>Craniata</taxon>
        <taxon>Vertebrata</taxon>
        <taxon>Euteleostomi</taxon>
        <taxon>Amphibia</taxon>
        <taxon>Batrachia</taxon>
        <taxon>Caudata</taxon>
        <taxon>Salamandroidea</taxon>
        <taxon>Salamandridae</taxon>
        <taxon>Pleurodelinae</taxon>
        <taxon>Pleurodeles</taxon>
    </lineage>
</organism>
<keyword evidence="4" id="KW-1185">Reference proteome</keyword>
<feature type="compositionally biased region" description="Low complexity" evidence="1">
    <location>
        <begin position="1914"/>
        <end position="1934"/>
    </location>
</feature>
<dbReference type="PANTHER" id="PTHR14709:SF2">
    <property type="entry name" value="GLUTAMINE AND SERINE-RICH PROTEIN 1"/>
    <property type="match status" value="1"/>
</dbReference>
<dbReference type="EMBL" id="JANPWB010000006">
    <property type="protein sequence ID" value="KAJ1177629.1"/>
    <property type="molecule type" value="Genomic_DNA"/>
</dbReference>
<feature type="domain" description="DUF4211" evidence="2">
    <location>
        <begin position="1943"/>
        <end position="2053"/>
    </location>
</feature>